<dbReference type="PANTHER" id="PTHR35558">
    <property type="entry name" value="SGNH_HYDRO DOMAIN-CONTAINING PROTEIN"/>
    <property type="match status" value="1"/>
</dbReference>
<keyword evidence="3" id="KW-1185">Reference proteome</keyword>
<organism evidence="2 3">
    <name type="scientific">Porites lobata</name>
    <dbReference type="NCBI Taxonomy" id="104759"/>
    <lineage>
        <taxon>Eukaryota</taxon>
        <taxon>Metazoa</taxon>
        <taxon>Cnidaria</taxon>
        <taxon>Anthozoa</taxon>
        <taxon>Hexacorallia</taxon>
        <taxon>Scleractinia</taxon>
        <taxon>Fungiina</taxon>
        <taxon>Poritidae</taxon>
        <taxon>Porites</taxon>
    </lineage>
</organism>
<evidence type="ECO:0000256" key="1">
    <source>
        <dbReference type="SAM" id="MobiDB-lite"/>
    </source>
</evidence>
<reference evidence="2 3" key="1">
    <citation type="submission" date="2022-05" db="EMBL/GenBank/DDBJ databases">
        <authorList>
            <consortium name="Genoscope - CEA"/>
            <person name="William W."/>
        </authorList>
    </citation>
    <scope>NUCLEOTIDE SEQUENCE [LARGE SCALE GENOMIC DNA]</scope>
</reference>
<protein>
    <recommendedName>
        <fullName evidence="4">C3H1-type domain-containing protein</fullName>
    </recommendedName>
</protein>
<dbReference type="EMBL" id="CALNXK010000131">
    <property type="protein sequence ID" value="CAH3165043.1"/>
    <property type="molecule type" value="Genomic_DNA"/>
</dbReference>
<feature type="compositionally biased region" description="Low complexity" evidence="1">
    <location>
        <begin position="285"/>
        <end position="297"/>
    </location>
</feature>
<accession>A0ABN8QI56</accession>
<sequence length="297" mass="32659">MNRQLIQDGGANNARAQLARPSPSSNLQDSLGSSPPPPPQDGGQNRTPQVASLHPNFRQPSLASHLTKATSTAITNGEYVDFASLLPMTSLLTDTIHSHLNLKVGDQGLTIPLPSSYKRPQITSIDRLLDAFAIYFAVIVSVYPSRAADLIAYQQLIRDAARTFPGMVWYVYDVEFRRHASHNLSAKWGERDIQLYLDTFTGLPKSGCRSCSSSDHLSDTCPLSPRRSRDALTQSDLCYNFNKGRPCARTPCPYQHRCNQPGCSAAHSGKDHTKLTRHREDRPKSSSSSGNSSRGHS</sequence>
<evidence type="ECO:0008006" key="4">
    <source>
        <dbReference type="Google" id="ProtNLM"/>
    </source>
</evidence>
<dbReference type="Proteomes" id="UP001159405">
    <property type="component" value="Unassembled WGS sequence"/>
</dbReference>
<feature type="compositionally biased region" description="Basic and acidic residues" evidence="1">
    <location>
        <begin position="268"/>
        <end position="284"/>
    </location>
</feature>
<comment type="caution">
    <text evidence="2">The sequence shown here is derived from an EMBL/GenBank/DDBJ whole genome shotgun (WGS) entry which is preliminary data.</text>
</comment>
<gene>
    <name evidence="2" type="ORF">PLOB_00006975</name>
</gene>
<dbReference type="PANTHER" id="PTHR35558:SF1">
    <property type="entry name" value="ENDONUCLEASE_EXONUCLEASE_PHOSPHATASE DOMAIN-CONTAINING PROTEIN"/>
    <property type="match status" value="1"/>
</dbReference>
<feature type="region of interest" description="Disordered" evidence="1">
    <location>
        <begin position="1"/>
        <end position="52"/>
    </location>
</feature>
<evidence type="ECO:0000313" key="3">
    <source>
        <dbReference type="Proteomes" id="UP001159405"/>
    </source>
</evidence>
<feature type="region of interest" description="Disordered" evidence="1">
    <location>
        <begin position="264"/>
        <end position="297"/>
    </location>
</feature>
<proteinExistence type="predicted"/>
<evidence type="ECO:0000313" key="2">
    <source>
        <dbReference type="EMBL" id="CAH3165043.1"/>
    </source>
</evidence>
<name>A0ABN8QI56_9CNID</name>